<sequence>MKTTITTSETPAHDRSRHWHDAIATAYFPLDLQFKNPDHFAGDLTLWTLGDVSLSRLTSEALQYRRLPQHFKVEREEHFLVTVPARSEVFFSQCGKDVRCNPGGFILERSHEPYEFSHAEAADLWVMKVEAKALGGRIRQPDRFCSLQFNATEGAGGLFTDMLHLIPNRFDAMSPETRATVGQQLVDLLVLALKADERTLTTGNSTVRTAHLTRIEAFVRRNMGDPELDPEAIARGCGISTRYLHELFRDTNQTLGSWIRDQRLEACREALRDGSNRQTVAEIAYRWGFSDQAQFSRAFKAHFGVPPKEYREQARLKSPAHG</sequence>
<dbReference type="GO" id="GO:0003700">
    <property type="term" value="F:DNA-binding transcription factor activity"/>
    <property type="evidence" value="ECO:0007669"/>
    <property type="project" value="InterPro"/>
</dbReference>
<dbReference type="InterPro" id="IPR009057">
    <property type="entry name" value="Homeodomain-like_sf"/>
</dbReference>
<keyword evidence="6" id="KW-1185">Reference proteome</keyword>
<dbReference type="PROSITE" id="PS01124">
    <property type="entry name" value="HTH_ARAC_FAMILY_2"/>
    <property type="match status" value="1"/>
</dbReference>
<proteinExistence type="predicted"/>
<name>A0A2W2AUZ5_9HYPH</name>
<dbReference type="SMART" id="SM00342">
    <property type="entry name" value="HTH_ARAC"/>
    <property type="match status" value="1"/>
</dbReference>
<dbReference type="SUPFAM" id="SSF46689">
    <property type="entry name" value="Homeodomain-like"/>
    <property type="match status" value="1"/>
</dbReference>
<dbReference type="EMBL" id="QKVK01000003">
    <property type="protein sequence ID" value="PZF77542.1"/>
    <property type="molecule type" value="Genomic_DNA"/>
</dbReference>
<evidence type="ECO:0000256" key="2">
    <source>
        <dbReference type="ARBA" id="ARBA00023125"/>
    </source>
</evidence>
<dbReference type="AlphaFoldDB" id="A0A2W2AUZ5"/>
<dbReference type="PANTHER" id="PTHR46796">
    <property type="entry name" value="HTH-TYPE TRANSCRIPTIONAL ACTIVATOR RHAS-RELATED"/>
    <property type="match status" value="1"/>
</dbReference>
<protein>
    <submittedName>
        <fullName evidence="5">AraC family transcriptional regulator</fullName>
    </submittedName>
</protein>
<dbReference type="Gene3D" id="1.10.10.60">
    <property type="entry name" value="Homeodomain-like"/>
    <property type="match status" value="1"/>
</dbReference>
<dbReference type="Proteomes" id="UP000248795">
    <property type="component" value="Unassembled WGS sequence"/>
</dbReference>
<reference evidence="6" key="1">
    <citation type="submission" date="2018-06" db="EMBL/GenBank/DDBJ databases">
        <title>Aestuariibacter litoralis strain KCTC 52945T.</title>
        <authorList>
            <person name="Li X."/>
            <person name="Salam N."/>
            <person name="Li J.-L."/>
            <person name="Chen Y.-M."/>
            <person name="Yang Z.-W."/>
            <person name="Zhang L.-Y."/>
            <person name="Han M.-X."/>
            <person name="Xiao M."/>
            <person name="Li W.-J."/>
        </authorList>
    </citation>
    <scope>NUCLEOTIDE SEQUENCE [LARGE SCALE GENOMIC DNA]</scope>
    <source>
        <strain evidence="6">KCTC 52945</strain>
    </source>
</reference>
<dbReference type="Pfam" id="PF12833">
    <property type="entry name" value="HTH_18"/>
    <property type="match status" value="1"/>
</dbReference>
<dbReference type="InterPro" id="IPR020449">
    <property type="entry name" value="Tscrpt_reg_AraC-type_HTH"/>
</dbReference>
<dbReference type="InterPro" id="IPR035418">
    <property type="entry name" value="AraC-bd_2"/>
</dbReference>
<dbReference type="InterPro" id="IPR018060">
    <property type="entry name" value="HTH_AraC"/>
</dbReference>
<comment type="caution">
    <text evidence="5">The sequence shown here is derived from an EMBL/GenBank/DDBJ whole genome shotgun (WGS) entry which is preliminary data.</text>
</comment>
<evidence type="ECO:0000256" key="1">
    <source>
        <dbReference type="ARBA" id="ARBA00023015"/>
    </source>
</evidence>
<dbReference type="PRINTS" id="PR00032">
    <property type="entry name" value="HTHARAC"/>
</dbReference>
<evidence type="ECO:0000256" key="3">
    <source>
        <dbReference type="ARBA" id="ARBA00023163"/>
    </source>
</evidence>
<evidence type="ECO:0000259" key="4">
    <source>
        <dbReference type="PROSITE" id="PS01124"/>
    </source>
</evidence>
<dbReference type="RefSeq" id="WP_111198062.1">
    <property type="nucleotide sequence ID" value="NZ_QKVK01000003.1"/>
</dbReference>
<keyword evidence="1" id="KW-0805">Transcription regulation</keyword>
<accession>A0A2W2AUZ5</accession>
<keyword evidence="3" id="KW-0804">Transcription</keyword>
<evidence type="ECO:0000313" key="6">
    <source>
        <dbReference type="Proteomes" id="UP000248795"/>
    </source>
</evidence>
<dbReference type="Pfam" id="PF14525">
    <property type="entry name" value="AraC_binding_2"/>
    <property type="match status" value="1"/>
</dbReference>
<dbReference type="PANTHER" id="PTHR46796:SF6">
    <property type="entry name" value="ARAC SUBFAMILY"/>
    <property type="match status" value="1"/>
</dbReference>
<keyword evidence="2" id="KW-0238">DNA-binding</keyword>
<dbReference type="GO" id="GO:0043565">
    <property type="term" value="F:sequence-specific DNA binding"/>
    <property type="evidence" value="ECO:0007669"/>
    <property type="project" value="InterPro"/>
</dbReference>
<gene>
    <name evidence="5" type="ORF">DK847_09540</name>
</gene>
<organism evidence="5 6">
    <name type="scientific">Aestuariivirga litoralis</name>
    <dbReference type="NCBI Taxonomy" id="2650924"/>
    <lineage>
        <taxon>Bacteria</taxon>
        <taxon>Pseudomonadati</taxon>
        <taxon>Pseudomonadota</taxon>
        <taxon>Alphaproteobacteria</taxon>
        <taxon>Hyphomicrobiales</taxon>
        <taxon>Aestuariivirgaceae</taxon>
        <taxon>Aestuariivirga</taxon>
    </lineage>
</organism>
<evidence type="ECO:0000313" key="5">
    <source>
        <dbReference type="EMBL" id="PZF77542.1"/>
    </source>
</evidence>
<dbReference type="InterPro" id="IPR050204">
    <property type="entry name" value="AraC_XylS_family_regulators"/>
</dbReference>
<feature type="domain" description="HTH araC/xylS-type" evidence="4">
    <location>
        <begin position="213"/>
        <end position="313"/>
    </location>
</feature>